<proteinExistence type="inferred from homology"/>
<keyword evidence="9 11" id="KW-0804">Transcription</keyword>
<gene>
    <name evidence="11 15" type="primary">rpoC</name>
    <name evidence="15" type="ORF">ERS140147_02530</name>
</gene>
<dbReference type="InterPro" id="IPR012754">
    <property type="entry name" value="DNA-dir_RpoC_beta_prime_bact"/>
</dbReference>
<feature type="binding site" evidence="11">
    <location>
        <position position="453"/>
    </location>
    <ligand>
        <name>Mg(2+)</name>
        <dbReference type="ChEBI" id="CHEBI:18420"/>
    </ligand>
</feature>
<evidence type="ECO:0000256" key="13">
    <source>
        <dbReference type="SAM" id="Coils"/>
    </source>
</evidence>
<dbReference type="InterPro" id="IPR007081">
    <property type="entry name" value="RNA_pol_Rpb1_5"/>
</dbReference>
<dbReference type="InterPro" id="IPR007066">
    <property type="entry name" value="RNA_pol_Rpb1_3"/>
</dbReference>
<evidence type="ECO:0000256" key="3">
    <source>
        <dbReference type="ARBA" id="ARBA00022478"/>
    </source>
</evidence>
<dbReference type="Gene3D" id="1.10.150.390">
    <property type="match status" value="1"/>
</dbReference>
<dbReference type="Pfam" id="PF00623">
    <property type="entry name" value="RNA_pol_Rpb1_2"/>
    <property type="match status" value="1"/>
</dbReference>
<dbReference type="GO" id="GO:0000287">
    <property type="term" value="F:magnesium ion binding"/>
    <property type="evidence" value="ECO:0007669"/>
    <property type="project" value="UniProtKB-UniRule"/>
</dbReference>
<evidence type="ECO:0000256" key="8">
    <source>
        <dbReference type="ARBA" id="ARBA00022842"/>
    </source>
</evidence>
<feature type="binding site" evidence="11">
    <location>
        <position position="822"/>
    </location>
    <ligand>
        <name>Zn(2+)</name>
        <dbReference type="ChEBI" id="CHEBI:29105"/>
        <label>2</label>
    </ligand>
</feature>
<dbReference type="InterPro" id="IPR000722">
    <property type="entry name" value="RNA_pol_asu"/>
</dbReference>
<evidence type="ECO:0000256" key="4">
    <source>
        <dbReference type="ARBA" id="ARBA00022679"/>
    </source>
</evidence>
<keyword evidence="6 11" id="KW-0479">Metal-binding</keyword>
<evidence type="ECO:0000256" key="12">
    <source>
        <dbReference type="RuleBase" id="RU004279"/>
    </source>
</evidence>
<sequence>MIDVNNFHYMKIGLASPEKIRSWSFGEVKKPETINYRTLKPEKDGLFCERIFGPTKDWECSCGKYKRVRYKGMVCDRCGVEVTKSKVRRERMGHIELAAPVSHIWYFKGIPSRMGLLLDMSPRALEEVIYFASYVVVDPGPTGLEKKTLLSEAEFREYYDKYPGQFVAKMGAEGIKDLLEEIDLDEELKLLRDELESATGQRLTRAIKRLEVVESFRNSGNKPSWMILDVLPIIPPEIRPMVQLDGGRFATSDLNDLYRRVINRNNRLKRLLDLGAPGIIVQNEKRMLQEAVDALIDNGRRGRPVTGPGNRPLKSLSHMLKGKQGRFRQNLLGKRVDYSGRSVIAVGPSLKMYQCGLPKEMALELFKPFVMKELVQREIATNIKNAKSKIERMDDEVWDVLEEVIREHPVLLNRAPTLHRLGIQAFEPTLVEGRAIRLHPLVTTAYNADFDGDQMAVHVPLSKEAQAEARMLMLAAQNILNPKDGKPVVTPSQDMVLGNYYLTLERKDAVNTGAIFNNTNEVLKAYANGFVHLHTRIGVHASSFNNPTFTEEQNKKILATSVGKIIFNEIIPDSFAYINEPTQENLERKTPNRYFIDPTTLGEGGLKEYFENEELIEPFNKKFLGNIIAEVFNRFSITDTSMMLDRMKDLGFKFSSKAGITVGVADIVVLPDKQQILDEHEKLVDRITKQFNRGLITEEERYNAVVEIWTDAKDQIQGELMQSLDKTNPIFMMSDSGARGNASNFTQLAGMRGLMAAPSGKIIELPITSSFREGLTVLEYFISTHGARKGLADTALKTADSGYLTRRLVDVAQDVIVREEDCGTDRGLLVSDIKEGTEMIEPFIERIEGRYSKETIRHPETDEVIIRPDELITPEIAKKITDAGIEQMYIRSAFTCNARHGVCEKCYGKNLATGEKVEVGEAVGTIAAQSIGEPGTQLTMRTFHTGGVAGSDITQGLPRIQEIFEARNPKGQAVITEIEGVVEDIKLAKDRQQEIVVKGANETRSYLASGTSRIIVEIGQPVQRGEVLTEGSIEPKNYLSVAGLNATESYLLKEVQKVYRMQGVEIDDKHVEVMVRQMLRKVRIIEAGDTKLLPGSLVDIHNFTDANREAFKHRKRPATAKPVLLGITKASLETESFLSAASFQETTRVLTDAAIKGKRDDLLGLKENVIIGKLIPAGTGMRRYSDVKYEKTAKPVAEVEAQTEVTE</sequence>
<comment type="cofactor">
    <cofactor evidence="11">
        <name>Mg(2+)</name>
        <dbReference type="ChEBI" id="CHEBI:18420"/>
    </cofactor>
    <text evidence="11">Binds 1 Mg(2+) ion per subunit.</text>
</comment>
<dbReference type="InterPro" id="IPR007083">
    <property type="entry name" value="RNA_pol_Rpb1_4"/>
</dbReference>
<dbReference type="PANTHER" id="PTHR19376:SF54">
    <property type="entry name" value="DNA-DIRECTED RNA POLYMERASE SUBUNIT BETA"/>
    <property type="match status" value="1"/>
</dbReference>
<comment type="catalytic activity">
    <reaction evidence="10 11 12">
        <text>RNA(n) + a ribonucleoside 5'-triphosphate = RNA(n+1) + diphosphate</text>
        <dbReference type="Rhea" id="RHEA:21248"/>
        <dbReference type="Rhea" id="RHEA-COMP:14527"/>
        <dbReference type="Rhea" id="RHEA-COMP:17342"/>
        <dbReference type="ChEBI" id="CHEBI:33019"/>
        <dbReference type="ChEBI" id="CHEBI:61557"/>
        <dbReference type="ChEBI" id="CHEBI:140395"/>
        <dbReference type="EC" id="2.7.7.6"/>
    </reaction>
</comment>
<dbReference type="Pfam" id="PF04997">
    <property type="entry name" value="RNA_pol_Rpb1_1"/>
    <property type="match status" value="1"/>
</dbReference>
<protein>
    <recommendedName>
        <fullName evidence="11">DNA-directed RNA polymerase subunit beta'</fullName>
        <shortName evidence="11">RNAP subunit beta'</shortName>
        <ecNumber evidence="11">2.7.7.6</ecNumber>
    </recommendedName>
    <alternativeName>
        <fullName evidence="11">RNA polymerase subunit beta'</fullName>
    </alternativeName>
    <alternativeName>
        <fullName evidence="11">Transcriptase subunit beta'</fullName>
    </alternativeName>
</protein>
<dbReference type="GO" id="GO:0008270">
    <property type="term" value="F:zinc ion binding"/>
    <property type="evidence" value="ECO:0007669"/>
    <property type="project" value="UniProtKB-UniRule"/>
</dbReference>
<keyword evidence="3 11" id="KW-0240">DNA-directed RNA polymerase</keyword>
<feature type="binding site" evidence="11">
    <location>
        <position position="906"/>
    </location>
    <ligand>
        <name>Zn(2+)</name>
        <dbReference type="ChEBI" id="CHEBI:29105"/>
        <label>2</label>
    </ligand>
</feature>
<feature type="coiled-coil region" evidence="13">
    <location>
        <begin position="376"/>
        <end position="403"/>
    </location>
</feature>
<accession>A0A077W3T4</accession>
<accession>A0A448CTT4</accession>
<evidence type="ECO:0000256" key="7">
    <source>
        <dbReference type="ARBA" id="ARBA00022833"/>
    </source>
</evidence>
<dbReference type="Gene3D" id="1.10.40.90">
    <property type="match status" value="1"/>
</dbReference>
<name>A0A077W3T4_9STAP</name>
<dbReference type="InterPro" id="IPR045867">
    <property type="entry name" value="DNA-dir_RpoC_beta_prime"/>
</dbReference>
<dbReference type="Gene3D" id="1.10.1790.20">
    <property type="match status" value="1"/>
</dbReference>
<feature type="binding site" evidence="11">
    <location>
        <position position="451"/>
    </location>
    <ligand>
        <name>Mg(2+)</name>
        <dbReference type="ChEBI" id="CHEBI:18420"/>
    </ligand>
</feature>
<dbReference type="GO" id="GO:0006351">
    <property type="term" value="P:DNA-templated transcription"/>
    <property type="evidence" value="ECO:0007669"/>
    <property type="project" value="UniProtKB-UniRule"/>
</dbReference>
<dbReference type="InterPro" id="IPR007080">
    <property type="entry name" value="RNA_pol_Rpb1_1"/>
</dbReference>
<dbReference type="GO" id="GO:0000428">
    <property type="term" value="C:DNA-directed RNA polymerase complex"/>
    <property type="evidence" value="ECO:0007669"/>
    <property type="project" value="UniProtKB-KW"/>
</dbReference>
<evidence type="ECO:0000259" key="14">
    <source>
        <dbReference type="SMART" id="SM00663"/>
    </source>
</evidence>
<dbReference type="AlphaFoldDB" id="A0A077W3T4"/>
<evidence type="ECO:0000313" key="15">
    <source>
        <dbReference type="EMBL" id="CDR29323.1"/>
    </source>
</evidence>
<dbReference type="Gene3D" id="4.10.860.120">
    <property type="entry name" value="RNA polymerase II, clamp domain"/>
    <property type="match status" value="1"/>
</dbReference>
<dbReference type="Gene3D" id="2.40.40.20">
    <property type="match status" value="1"/>
</dbReference>
<dbReference type="Gene3D" id="1.10.274.100">
    <property type="entry name" value="RNA polymerase Rpb1, domain 3"/>
    <property type="match status" value="1"/>
</dbReference>
<feature type="binding site" evidence="11">
    <location>
        <position position="60"/>
    </location>
    <ligand>
        <name>Zn(2+)</name>
        <dbReference type="ChEBI" id="CHEBI:29105"/>
        <label>1</label>
    </ligand>
</feature>
<dbReference type="HAMAP" id="MF_01322">
    <property type="entry name" value="RNApol_bact_RpoC"/>
    <property type="match status" value="1"/>
</dbReference>
<dbReference type="GO" id="GO:0003899">
    <property type="term" value="F:DNA-directed RNA polymerase activity"/>
    <property type="evidence" value="ECO:0007669"/>
    <property type="project" value="UniProtKB-UniRule"/>
</dbReference>
<dbReference type="Pfam" id="PF04998">
    <property type="entry name" value="RNA_pol_Rpb1_5"/>
    <property type="match status" value="1"/>
</dbReference>
<feature type="binding site" evidence="11">
    <location>
        <position position="903"/>
    </location>
    <ligand>
        <name>Zn(2+)</name>
        <dbReference type="ChEBI" id="CHEBI:29105"/>
        <label>2</label>
    </ligand>
</feature>
<dbReference type="InterPro" id="IPR042102">
    <property type="entry name" value="RNA_pol_Rpb1_3_sf"/>
</dbReference>
<dbReference type="InterPro" id="IPR006592">
    <property type="entry name" value="RNA_pol_N"/>
</dbReference>
<dbReference type="GO" id="GO:0003677">
    <property type="term" value="F:DNA binding"/>
    <property type="evidence" value="ECO:0007669"/>
    <property type="project" value="UniProtKB-UniRule"/>
</dbReference>
<feature type="binding site" evidence="11">
    <location>
        <position position="62"/>
    </location>
    <ligand>
        <name>Zn(2+)</name>
        <dbReference type="ChEBI" id="CHEBI:29105"/>
        <label>1</label>
    </ligand>
</feature>
<evidence type="ECO:0000256" key="11">
    <source>
        <dbReference type="HAMAP-Rule" id="MF_01322"/>
    </source>
</evidence>
<dbReference type="Proteomes" id="UP000044616">
    <property type="component" value="Unassembled WGS sequence"/>
</dbReference>
<evidence type="ECO:0000256" key="5">
    <source>
        <dbReference type="ARBA" id="ARBA00022695"/>
    </source>
</evidence>
<dbReference type="SMART" id="SM00663">
    <property type="entry name" value="RPOLA_N"/>
    <property type="match status" value="1"/>
</dbReference>
<dbReference type="Gene3D" id="1.10.132.30">
    <property type="match status" value="1"/>
</dbReference>
<dbReference type="FunFam" id="4.10.860.120:FF:000001">
    <property type="entry name" value="DNA-directed RNA polymerase subunit beta"/>
    <property type="match status" value="1"/>
</dbReference>
<comment type="similarity">
    <text evidence="2 11 12">Belongs to the RNA polymerase beta' chain family.</text>
</comment>
<dbReference type="Pfam" id="PF05000">
    <property type="entry name" value="RNA_pol_Rpb1_4"/>
    <property type="match status" value="1"/>
</dbReference>
<feature type="binding site" evidence="11">
    <location>
        <position position="449"/>
    </location>
    <ligand>
        <name>Mg(2+)</name>
        <dbReference type="ChEBI" id="CHEBI:18420"/>
    </ligand>
</feature>
<comment type="subunit">
    <text evidence="11">The RNAP catalytic core consists of 2 alpha, 1 beta, 1 beta' and 1 omega subunit. When a sigma factor is associated with the core the holoenzyme is formed, which can initiate transcription.</text>
</comment>
<dbReference type="FunFam" id="1.10.150.390:FF:000002">
    <property type="entry name" value="DNA-directed RNA polymerase subunit beta"/>
    <property type="match status" value="1"/>
</dbReference>
<dbReference type="FunFam" id="1.10.132.30:FF:000003">
    <property type="entry name" value="DNA-directed RNA polymerase subunit beta"/>
    <property type="match status" value="1"/>
</dbReference>
<evidence type="ECO:0000256" key="1">
    <source>
        <dbReference type="ARBA" id="ARBA00004026"/>
    </source>
</evidence>
<keyword evidence="7 11" id="KW-0862">Zinc</keyword>
<evidence type="ECO:0000313" key="16">
    <source>
        <dbReference type="Proteomes" id="UP000044616"/>
    </source>
</evidence>
<dbReference type="EMBL" id="CCEH01000033">
    <property type="protein sequence ID" value="CDR29323.1"/>
    <property type="molecule type" value="Genomic_DNA"/>
</dbReference>
<dbReference type="Pfam" id="PF04983">
    <property type="entry name" value="RNA_pol_Rpb1_3"/>
    <property type="match status" value="1"/>
</dbReference>
<dbReference type="Gene3D" id="2.40.50.100">
    <property type="match status" value="1"/>
</dbReference>
<evidence type="ECO:0000256" key="6">
    <source>
        <dbReference type="ARBA" id="ARBA00022723"/>
    </source>
</evidence>
<feature type="binding site" evidence="11">
    <location>
        <position position="78"/>
    </location>
    <ligand>
        <name>Zn(2+)</name>
        <dbReference type="ChEBI" id="CHEBI:29105"/>
        <label>1</label>
    </ligand>
</feature>
<feature type="binding site" evidence="11">
    <location>
        <position position="896"/>
    </location>
    <ligand>
        <name>Zn(2+)</name>
        <dbReference type="ChEBI" id="CHEBI:29105"/>
        <label>2</label>
    </ligand>
</feature>
<keyword evidence="4 11" id="KW-0808">Transferase</keyword>
<feature type="binding site" evidence="11">
    <location>
        <position position="75"/>
    </location>
    <ligand>
        <name>Zn(2+)</name>
        <dbReference type="ChEBI" id="CHEBI:29105"/>
        <label>1</label>
    </ligand>
</feature>
<dbReference type="CDD" id="cd02655">
    <property type="entry name" value="RNAP_beta'_C"/>
    <property type="match status" value="1"/>
</dbReference>
<keyword evidence="5 11" id="KW-0548">Nucleotidyltransferase</keyword>
<dbReference type="EC" id="2.7.7.6" evidence="11"/>
<keyword evidence="13" id="KW-0175">Coiled coil</keyword>
<evidence type="ECO:0000256" key="9">
    <source>
        <dbReference type="ARBA" id="ARBA00023163"/>
    </source>
</evidence>
<feature type="domain" description="RNA polymerase N-terminal" evidence="14">
    <location>
        <begin position="224"/>
        <end position="503"/>
    </location>
</feature>
<dbReference type="InterPro" id="IPR044893">
    <property type="entry name" value="RNA_pol_Rpb1_clamp_domain"/>
</dbReference>
<keyword evidence="8 11" id="KW-0460">Magnesium</keyword>
<evidence type="ECO:0000256" key="2">
    <source>
        <dbReference type="ARBA" id="ARBA00006460"/>
    </source>
</evidence>
<dbReference type="NCBIfam" id="TIGR02386">
    <property type="entry name" value="rpoC_TIGR"/>
    <property type="match status" value="1"/>
</dbReference>
<dbReference type="SUPFAM" id="SSF64484">
    <property type="entry name" value="beta and beta-prime subunits of DNA dependent RNA-polymerase"/>
    <property type="match status" value="1"/>
</dbReference>
<comment type="cofactor">
    <cofactor evidence="11">
        <name>Zn(2+)</name>
        <dbReference type="ChEBI" id="CHEBI:29105"/>
    </cofactor>
    <text evidence="11">Binds 2 Zn(2+) ions per subunit.</text>
</comment>
<dbReference type="CDD" id="cd01609">
    <property type="entry name" value="RNAP_beta'_N"/>
    <property type="match status" value="1"/>
</dbReference>
<comment type="function">
    <text evidence="1 11 12">DNA-dependent RNA polymerase catalyzes the transcription of DNA into RNA using the four ribonucleoside triphosphates as substrates.</text>
</comment>
<organism evidence="15 16">
    <name type="scientific">Staphylococcus schweitzeri</name>
    <dbReference type="NCBI Taxonomy" id="1654388"/>
    <lineage>
        <taxon>Bacteria</taxon>
        <taxon>Bacillati</taxon>
        <taxon>Bacillota</taxon>
        <taxon>Bacilli</taxon>
        <taxon>Bacillales</taxon>
        <taxon>Staphylococcaceae</taxon>
        <taxon>Staphylococcus</taxon>
    </lineage>
</organism>
<evidence type="ECO:0000256" key="10">
    <source>
        <dbReference type="ARBA" id="ARBA00048552"/>
    </source>
</evidence>
<reference evidence="15 16" key="1">
    <citation type="submission" date="2014-05" db="EMBL/GenBank/DDBJ databases">
        <authorList>
            <person name="Aslett A.Martin."/>
            <person name="De Silva Nishadi"/>
        </authorList>
    </citation>
    <scope>NUCLEOTIDE SEQUENCE [LARGE SCALE GENOMIC DNA]</scope>
</reference>
<dbReference type="PANTHER" id="PTHR19376">
    <property type="entry name" value="DNA-DIRECTED RNA POLYMERASE"/>
    <property type="match status" value="1"/>
</dbReference>
<dbReference type="InterPro" id="IPR038120">
    <property type="entry name" value="Rpb1_funnel_sf"/>
</dbReference>